<evidence type="ECO:0000313" key="3">
    <source>
        <dbReference type="Proteomes" id="UP000410984"/>
    </source>
</evidence>
<sequence>MKTRILTGLALGAFSLAALGTAASAGDSRNVATQAIAAERTGSIVVPHAYTAGRSAAAVAEQAAGAYENTLHLFGARTDNAPF</sequence>
<proteinExistence type="predicted"/>
<accession>A0A509E675</accession>
<protein>
    <submittedName>
        <fullName evidence="2">Uncharacterized protein</fullName>
    </submittedName>
</protein>
<dbReference type="Proteomes" id="UP000410984">
    <property type="component" value="Unassembled WGS sequence"/>
</dbReference>
<evidence type="ECO:0000313" key="2">
    <source>
        <dbReference type="EMBL" id="VUD69776.1"/>
    </source>
</evidence>
<keyword evidence="3" id="KW-1185">Reference proteome</keyword>
<dbReference type="RefSeq" id="WP_142581368.1">
    <property type="nucleotide sequence ID" value="NZ_CABFPH010000002.1"/>
</dbReference>
<name>A0A509E675_9HYPH</name>
<reference evidence="2 3" key="1">
    <citation type="submission" date="2019-06" db="EMBL/GenBank/DDBJ databases">
        <authorList>
            <person name="Rodrigo-Torres L."/>
            <person name="Arahal R. D."/>
            <person name="Lucena T."/>
        </authorList>
    </citation>
    <scope>NUCLEOTIDE SEQUENCE [LARGE SCALE GENOMIC DNA]</scope>
    <source>
        <strain evidence="2 3">SB0023/3</strain>
    </source>
</reference>
<evidence type="ECO:0000256" key="1">
    <source>
        <dbReference type="SAM" id="SignalP"/>
    </source>
</evidence>
<feature type="signal peptide" evidence="1">
    <location>
        <begin position="1"/>
        <end position="25"/>
    </location>
</feature>
<dbReference type="EMBL" id="CABFPH010000002">
    <property type="protein sequence ID" value="VUD69776.1"/>
    <property type="molecule type" value="Genomic_DNA"/>
</dbReference>
<keyword evidence="1" id="KW-0732">Signal</keyword>
<feature type="chain" id="PRO_5021468437" evidence="1">
    <location>
        <begin position="26"/>
        <end position="83"/>
    </location>
</feature>
<gene>
    <name evidence="2" type="ORF">MET9862_00333</name>
</gene>
<dbReference type="AlphaFoldDB" id="A0A509E675"/>
<organism evidence="2 3">
    <name type="scientific">Methylobacterium symbioticum</name>
    <dbReference type="NCBI Taxonomy" id="2584084"/>
    <lineage>
        <taxon>Bacteria</taxon>
        <taxon>Pseudomonadati</taxon>
        <taxon>Pseudomonadota</taxon>
        <taxon>Alphaproteobacteria</taxon>
        <taxon>Hyphomicrobiales</taxon>
        <taxon>Methylobacteriaceae</taxon>
        <taxon>Methylobacterium</taxon>
    </lineage>
</organism>